<feature type="transmembrane region" description="Helical" evidence="2">
    <location>
        <begin position="147"/>
        <end position="167"/>
    </location>
</feature>
<dbReference type="GO" id="GO:0008643">
    <property type="term" value="P:carbohydrate transport"/>
    <property type="evidence" value="ECO:0007669"/>
    <property type="project" value="InterPro"/>
</dbReference>
<feature type="transmembrane region" description="Helical" evidence="2">
    <location>
        <begin position="320"/>
        <end position="339"/>
    </location>
</feature>
<organism evidence="3 4">
    <name type="scientific">Pseudoduganella guangdongensis</name>
    <dbReference type="NCBI Taxonomy" id="2692179"/>
    <lineage>
        <taxon>Bacteria</taxon>
        <taxon>Pseudomonadati</taxon>
        <taxon>Pseudomonadota</taxon>
        <taxon>Betaproteobacteria</taxon>
        <taxon>Burkholderiales</taxon>
        <taxon>Oxalobacteraceae</taxon>
        <taxon>Telluria group</taxon>
        <taxon>Pseudoduganella</taxon>
    </lineage>
</organism>
<accession>A0A6N9HJ98</accession>
<dbReference type="Pfam" id="PF13347">
    <property type="entry name" value="MFS_2"/>
    <property type="match status" value="1"/>
</dbReference>
<evidence type="ECO:0000256" key="2">
    <source>
        <dbReference type="SAM" id="Phobius"/>
    </source>
</evidence>
<dbReference type="InterPro" id="IPR036259">
    <property type="entry name" value="MFS_trans_sf"/>
</dbReference>
<dbReference type="GO" id="GO:0015293">
    <property type="term" value="F:symporter activity"/>
    <property type="evidence" value="ECO:0007669"/>
    <property type="project" value="InterPro"/>
</dbReference>
<gene>
    <name evidence="3" type="ORF">GTP41_13990</name>
</gene>
<dbReference type="PANTHER" id="PTHR11328">
    <property type="entry name" value="MAJOR FACILITATOR SUPERFAMILY DOMAIN-CONTAINING PROTEIN"/>
    <property type="match status" value="1"/>
</dbReference>
<evidence type="ECO:0000313" key="4">
    <source>
        <dbReference type="Proteomes" id="UP000448575"/>
    </source>
</evidence>
<proteinExistence type="inferred from homology"/>
<keyword evidence="2" id="KW-0812">Transmembrane</keyword>
<dbReference type="InterPro" id="IPR039672">
    <property type="entry name" value="MFS_2"/>
</dbReference>
<feature type="transmembrane region" description="Helical" evidence="2">
    <location>
        <begin position="101"/>
        <end position="126"/>
    </location>
</feature>
<dbReference type="Proteomes" id="UP000448575">
    <property type="component" value="Unassembled WGS sequence"/>
</dbReference>
<feature type="transmembrane region" description="Helical" evidence="2">
    <location>
        <begin position="268"/>
        <end position="289"/>
    </location>
</feature>
<comment type="caution">
    <text evidence="3">The sequence shown here is derived from an EMBL/GenBank/DDBJ whole genome shotgun (WGS) entry which is preliminary data.</text>
</comment>
<reference evidence="3 4" key="1">
    <citation type="submission" date="2019-12" db="EMBL/GenBank/DDBJ databases">
        <title>Novel species isolated from a subtropical stream in China.</title>
        <authorList>
            <person name="Lu H."/>
        </authorList>
    </citation>
    <scope>NUCLEOTIDE SEQUENCE [LARGE SCALE GENOMIC DNA]</scope>
    <source>
        <strain evidence="3 4">DS3</strain>
    </source>
</reference>
<dbReference type="PANTHER" id="PTHR11328:SF24">
    <property type="entry name" value="MAJOR FACILITATOR SUPERFAMILY (MFS) PROFILE DOMAIN-CONTAINING PROTEIN"/>
    <property type="match status" value="1"/>
</dbReference>
<feature type="transmembrane region" description="Helical" evidence="2">
    <location>
        <begin position="76"/>
        <end position="95"/>
    </location>
</feature>
<feature type="transmembrane region" description="Helical" evidence="2">
    <location>
        <begin position="179"/>
        <end position="201"/>
    </location>
</feature>
<keyword evidence="4" id="KW-1185">Reference proteome</keyword>
<feature type="transmembrane region" description="Helical" evidence="2">
    <location>
        <begin position="396"/>
        <end position="416"/>
    </location>
</feature>
<dbReference type="RefSeq" id="WP_161026180.1">
    <property type="nucleotide sequence ID" value="NZ_WWCJ01000009.1"/>
</dbReference>
<dbReference type="EMBL" id="WWCJ01000009">
    <property type="protein sequence ID" value="MYN03203.1"/>
    <property type="molecule type" value="Genomic_DNA"/>
</dbReference>
<feature type="transmembrane region" description="Helical" evidence="2">
    <location>
        <begin position="360"/>
        <end position="384"/>
    </location>
</feature>
<dbReference type="SUPFAM" id="SSF103473">
    <property type="entry name" value="MFS general substrate transporter"/>
    <property type="match status" value="1"/>
</dbReference>
<feature type="transmembrane region" description="Helical" evidence="2">
    <location>
        <begin position="296"/>
        <end position="314"/>
    </location>
</feature>
<feature type="transmembrane region" description="Helical" evidence="2">
    <location>
        <begin position="235"/>
        <end position="256"/>
    </location>
</feature>
<protein>
    <submittedName>
        <fullName evidence="3">MFS transporter</fullName>
    </submittedName>
</protein>
<sequence>MNARWLRLDFAAYGLLGLPLAMAALPVYVHLPAFYALQLEVSLVQLGWVLFAARLFDTLQDPALGLLVDRLGQRVAPWLGAAAAVFGLAFAGMWFPPAGAAAAVAWLAAMLVLAYCAHSFLNIAYLAWGASLDGGASRTHALLGPAAWREGAGLAGIMLASAIPAAIMAGDADSVPAGMAWYSAGFALLLALALGALLQWAPAWQRNDSARAGDTPHWRQALDAMRRNRRFLRLLAPYFLNALSVSLPATLALFFIRDQLQAPDQAAGFLLAYFAAAVCGLPLWVRLAARIGTARAWRLGMLLAVTAFAGTSLLGPGDKLPYLLVCIGAGAALGADLALPPVLFAQTTKPGAGMGVHYSIYTLLGKLALACSGLTLPLLAAFGYRPGEGPSAALPALYAGLPCLFKLCALYAIWSLDEKDHP</sequence>
<name>A0A6N9HJ98_9BURK</name>
<dbReference type="GO" id="GO:0005886">
    <property type="term" value="C:plasma membrane"/>
    <property type="evidence" value="ECO:0007669"/>
    <property type="project" value="TreeGrafter"/>
</dbReference>
<dbReference type="AlphaFoldDB" id="A0A6N9HJ98"/>
<evidence type="ECO:0000313" key="3">
    <source>
        <dbReference type="EMBL" id="MYN03203.1"/>
    </source>
</evidence>
<keyword evidence="2" id="KW-1133">Transmembrane helix</keyword>
<keyword evidence="2" id="KW-0472">Membrane</keyword>
<dbReference type="Gene3D" id="1.20.1250.20">
    <property type="entry name" value="MFS general substrate transporter like domains"/>
    <property type="match status" value="1"/>
</dbReference>
<evidence type="ECO:0000256" key="1">
    <source>
        <dbReference type="ARBA" id="ARBA00009617"/>
    </source>
</evidence>
<comment type="similarity">
    <text evidence="1">Belongs to the sodium:galactoside symporter (TC 2.A.2) family.</text>
</comment>